<feature type="transmembrane region" description="Helical" evidence="7">
    <location>
        <begin position="342"/>
        <end position="364"/>
    </location>
</feature>
<evidence type="ECO:0000313" key="8">
    <source>
        <dbReference type="EMBL" id="SFB82201.1"/>
    </source>
</evidence>
<dbReference type="STRING" id="623281.SAMN05421747_101329"/>
<feature type="transmembrane region" description="Helical" evidence="7">
    <location>
        <begin position="230"/>
        <end position="250"/>
    </location>
</feature>
<feature type="transmembrane region" description="Helical" evidence="7">
    <location>
        <begin position="12"/>
        <end position="34"/>
    </location>
</feature>
<feature type="transmembrane region" description="Helical" evidence="7">
    <location>
        <begin position="149"/>
        <end position="168"/>
    </location>
</feature>
<dbReference type="RefSeq" id="WP_090970377.1">
    <property type="nucleotide sequence ID" value="NZ_FOLL01000001.1"/>
</dbReference>
<evidence type="ECO:0000256" key="4">
    <source>
        <dbReference type="ARBA" id="ARBA00022847"/>
    </source>
</evidence>
<dbReference type="GO" id="GO:0005384">
    <property type="term" value="F:manganese ion transmembrane transporter activity"/>
    <property type="evidence" value="ECO:0007669"/>
    <property type="project" value="TreeGrafter"/>
</dbReference>
<name>A0A1I1E4W2_9SPHI</name>
<dbReference type="GO" id="GO:0034755">
    <property type="term" value="P:iron ion transmembrane transport"/>
    <property type="evidence" value="ECO:0007669"/>
    <property type="project" value="TreeGrafter"/>
</dbReference>
<feature type="transmembrane region" description="Helical" evidence="7">
    <location>
        <begin position="188"/>
        <end position="209"/>
    </location>
</feature>
<keyword evidence="9" id="KW-1185">Reference proteome</keyword>
<keyword evidence="4" id="KW-0769">Symport</keyword>
<dbReference type="OrthoDB" id="9787548at2"/>
<evidence type="ECO:0000256" key="5">
    <source>
        <dbReference type="ARBA" id="ARBA00022989"/>
    </source>
</evidence>
<keyword evidence="3 7" id="KW-0812">Transmembrane</keyword>
<evidence type="ECO:0000256" key="2">
    <source>
        <dbReference type="ARBA" id="ARBA00022448"/>
    </source>
</evidence>
<keyword evidence="2" id="KW-0813">Transport</keyword>
<feature type="transmembrane region" description="Helical" evidence="7">
    <location>
        <begin position="379"/>
        <end position="399"/>
    </location>
</feature>
<dbReference type="EMBL" id="FOLL01000001">
    <property type="protein sequence ID" value="SFB82201.1"/>
    <property type="molecule type" value="Genomic_DNA"/>
</dbReference>
<evidence type="ECO:0000256" key="7">
    <source>
        <dbReference type="SAM" id="Phobius"/>
    </source>
</evidence>
<organism evidence="8 9">
    <name type="scientific">Parapedobacter composti</name>
    <dbReference type="NCBI Taxonomy" id="623281"/>
    <lineage>
        <taxon>Bacteria</taxon>
        <taxon>Pseudomonadati</taxon>
        <taxon>Bacteroidota</taxon>
        <taxon>Sphingobacteriia</taxon>
        <taxon>Sphingobacteriales</taxon>
        <taxon>Sphingobacteriaceae</taxon>
        <taxon>Parapedobacter</taxon>
    </lineage>
</organism>
<dbReference type="GO" id="GO:0005886">
    <property type="term" value="C:plasma membrane"/>
    <property type="evidence" value="ECO:0007669"/>
    <property type="project" value="TreeGrafter"/>
</dbReference>
<sequence>MERIDAKMLKDGFVALGPGIVTAAIVFGPSKITITSKMGAVYGYNLLWVIGVAIFFMMVFSAMASRIGFAVNQSLLTTIRLRFGRWAGACIGIGIFLVCVSFQAGNATGLGIALGESTDSATTLWIILFNVVGIALLFFQDFYKVLERLMIVIVVLMLFSFLTTMFLAKPAIRNILLGLIPGMPKGSLGLSIAFFASCFSVVGAFYQSYLTQERKRKMQGLMLNESKGTLGIGILGVMSAVVLICAAAVLEPRGGGVSNASDMAIALEPLFGRYAAQLFLVGLFGASFSSLIGNATVGGAMLADGLGLGSALSSGWVKCFIALVMVVGSGVALAFRKPPLEVIVFAQSITIFLVPFIGSVMWIISNDKEEMGIYVSPPITKYAGLIGLILLVILAGYNVNELLIK</sequence>
<dbReference type="Proteomes" id="UP000199577">
    <property type="component" value="Unassembled WGS sequence"/>
</dbReference>
<proteinExistence type="predicted"/>
<feature type="transmembrane region" description="Helical" evidence="7">
    <location>
        <begin position="315"/>
        <end position="335"/>
    </location>
</feature>
<feature type="transmembrane region" description="Helical" evidence="7">
    <location>
        <begin position="46"/>
        <end position="71"/>
    </location>
</feature>
<dbReference type="InterPro" id="IPR001046">
    <property type="entry name" value="NRAMP_fam"/>
</dbReference>
<evidence type="ECO:0000256" key="1">
    <source>
        <dbReference type="ARBA" id="ARBA00004141"/>
    </source>
</evidence>
<dbReference type="PANTHER" id="PTHR11706">
    <property type="entry name" value="SOLUTE CARRIER PROTEIN FAMILY 11 MEMBER"/>
    <property type="match status" value="1"/>
</dbReference>
<evidence type="ECO:0000313" key="9">
    <source>
        <dbReference type="Proteomes" id="UP000199577"/>
    </source>
</evidence>
<evidence type="ECO:0000256" key="6">
    <source>
        <dbReference type="ARBA" id="ARBA00023136"/>
    </source>
</evidence>
<keyword evidence="6 7" id="KW-0472">Membrane</keyword>
<feature type="transmembrane region" description="Helical" evidence="7">
    <location>
        <begin position="278"/>
        <end position="303"/>
    </location>
</feature>
<dbReference type="NCBIfam" id="NF037982">
    <property type="entry name" value="Nramp_1"/>
    <property type="match status" value="1"/>
</dbReference>
<dbReference type="PANTHER" id="PTHR11706:SF33">
    <property type="entry name" value="NATURAL RESISTANCE-ASSOCIATED MACROPHAGE PROTEIN 2"/>
    <property type="match status" value="1"/>
</dbReference>
<feature type="transmembrane region" description="Helical" evidence="7">
    <location>
        <begin position="124"/>
        <end position="142"/>
    </location>
</feature>
<reference evidence="9" key="1">
    <citation type="submission" date="2016-10" db="EMBL/GenBank/DDBJ databases">
        <authorList>
            <person name="Varghese N."/>
            <person name="Submissions S."/>
        </authorList>
    </citation>
    <scope>NUCLEOTIDE SEQUENCE [LARGE SCALE GENOMIC DNA]</scope>
    <source>
        <strain evidence="9">DSM 22900</strain>
    </source>
</reference>
<dbReference type="GO" id="GO:0015293">
    <property type="term" value="F:symporter activity"/>
    <property type="evidence" value="ECO:0007669"/>
    <property type="project" value="UniProtKB-KW"/>
</dbReference>
<comment type="subcellular location">
    <subcellularLocation>
        <location evidence="1">Membrane</location>
        <topology evidence="1">Multi-pass membrane protein</topology>
    </subcellularLocation>
</comment>
<evidence type="ECO:0000256" key="3">
    <source>
        <dbReference type="ARBA" id="ARBA00022692"/>
    </source>
</evidence>
<keyword evidence="5 7" id="KW-1133">Transmembrane helix</keyword>
<dbReference type="AlphaFoldDB" id="A0A1I1E4W2"/>
<accession>A0A1I1E4W2</accession>
<dbReference type="Pfam" id="PF01566">
    <property type="entry name" value="Nramp"/>
    <property type="match status" value="1"/>
</dbReference>
<gene>
    <name evidence="8" type="ORF">SAMN05421747_101329</name>
</gene>
<protein>
    <submittedName>
        <fullName evidence="8">Mn2+ and Fe2+ transporters of the NRAMP family</fullName>
    </submittedName>
</protein>
<dbReference type="GO" id="GO:0015086">
    <property type="term" value="F:cadmium ion transmembrane transporter activity"/>
    <property type="evidence" value="ECO:0007669"/>
    <property type="project" value="TreeGrafter"/>
</dbReference>
<feature type="transmembrane region" description="Helical" evidence="7">
    <location>
        <begin position="83"/>
        <end position="104"/>
    </location>
</feature>